<keyword evidence="1" id="KW-0812">Transmembrane</keyword>
<organism evidence="2 3">
    <name type="scientific">Cellvibrio polysaccharolyticus</name>
    <dbReference type="NCBI Taxonomy" id="2082724"/>
    <lineage>
        <taxon>Bacteria</taxon>
        <taxon>Pseudomonadati</taxon>
        <taxon>Pseudomonadota</taxon>
        <taxon>Gammaproteobacteria</taxon>
        <taxon>Cellvibrionales</taxon>
        <taxon>Cellvibrionaceae</taxon>
        <taxon>Cellvibrio</taxon>
    </lineage>
</organism>
<name>A0A928UZE3_9GAMM</name>
<dbReference type="AlphaFoldDB" id="A0A928UZE3"/>
<feature type="transmembrane region" description="Helical" evidence="1">
    <location>
        <begin position="54"/>
        <end position="70"/>
    </location>
</feature>
<evidence type="ECO:0000313" key="3">
    <source>
        <dbReference type="Proteomes" id="UP000652567"/>
    </source>
</evidence>
<feature type="transmembrane region" description="Helical" evidence="1">
    <location>
        <begin position="76"/>
        <end position="96"/>
    </location>
</feature>
<dbReference type="Proteomes" id="UP000652567">
    <property type="component" value="Unassembled WGS sequence"/>
</dbReference>
<accession>A0A928UZE3</accession>
<gene>
    <name evidence="2" type="ORF">C4F51_01530</name>
</gene>
<sequence length="184" mass="20805">MRWWAPVVAVLLLAYPLLVYWGMQWLEPRFIGLALVLVYAVRGLAISTTASRRALILGGVLLAAAFFWWSNSETGLKLVPVVINLALALGFGWTLWHPPTLPARMAELQHGFITPAIKSYTDRITVLWVGFFCLNATLALVTALWMSRESWALYNGLIAYGLIGLMFLGEYSYRRLVFFKQHNL</sequence>
<feature type="transmembrane region" description="Helical" evidence="1">
    <location>
        <begin position="152"/>
        <end position="173"/>
    </location>
</feature>
<evidence type="ECO:0000256" key="1">
    <source>
        <dbReference type="SAM" id="Phobius"/>
    </source>
</evidence>
<protein>
    <recommendedName>
        <fullName evidence="4">Intracellular septation protein A</fullName>
    </recommendedName>
</protein>
<feature type="transmembrane region" description="Helical" evidence="1">
    <location>
        <begin position="7"/>
        <end position="23"/>
    </location>
</feature>
<feature type="transmembrane region" description="Helical" evidence="1">
    <location>
        <begin position="126"/>
        <end position="146"/>
    </location>
</feature>
<comment type="caution">
    <text evidence="2">The sequence shown here is derived from an EMBL/GenBank/DDBJ whole genome shotgun (WGS) entry which is preliminary data.</text>
</comment>
<reference evidence="2" key="1">
    <citation type="submission" date="2018-07" db="EMBL/GenBank/DDBJ databases">
        <title>Genome assembly of strain Ka43.</title>
        <authorList>
            <person name="Kukolya J."/>
            <person name="Nagy I."/>
            <person name="Horvath B."/>
            <person name="Toth A."/>
        </authorList>
    </citation>
    <scope>NUCLEOTIDE SEQUENCE</scope>
    <source>
        <strain evidence="2">KB43</strain>
    </source>
</reference>
<dbReference type="RefSeq" id="WP_193906542.1">
    <property type="nucleotide sequence ID" value="NZ_PRDL01000001.1"/>
</dbReference>
<proteinExistence type="predicted"/>
<keyword evidence="3" id="KW-1185">Reference proteome</keyword>
<evidence type="ECO:0000313" key="2">
    <source>
        <dbReference type="EMBL" id="MBE8715868.1"/>
    </source>
</evidence>
<dbReference type="EMBL" id="PRDL01000001">
    <property type="protein sequence ID" value="MBE8715868.1"/>
    <property type="molecule type" value="Genomic_DNA"/>
</dbReference>
<feature type="transmembrane region" description="Helical" evidence="1">
    <location>
        <begin position="29"/>
        <end position="47"/>
    </location>
</feature>
<keyword evidence="1" id="KW-0472">Membrane</keyword>
<keyword evidence="1" id="KW-1133">Transmembrane helix</keyword>
<evidence type="ECO:0008006" key="4">
    <source>
        <dbReference type="Google" id="ProtNLM"/>
    </source>
</evidence>